<accession>A0AA40DCL5</accession>
<feature type="signal peptide" evidence="6">
    <location>
        <begin position="1"/>
        <end position="21"/>
    </location>
</feature>
<dbReference type="GO" id="GO:0005576">
    <property type="term" value="C:extracellular region"/>
    <property type="evidence" value="ECO:0007669"/>
    <property type="project" value="UniProtKB-SubCell"/>
</dbReference>
<evidence type="ECO:0000313" key="8">
    <source>
        <dbReference type="EMBL" id="KAK0668773.1"/>
    </source>
</evidence>
<dbReference type="Proteomes" id="UP001174997">
    <property type="component" value="Unassembled WGS sequence"/>
</dbReference>
<evidence type="ECO:0000256" key="4">
    <source>
        <dbReference type="ARBA" id="ARBA00023157"/>
    </source>
</evidence>
<keyword evidence="4" id="KW-1015">Disulfide bond</keyword>
<evidence type="ECO:0000256" key="1">
    <source>
        <dbReference type="ARBA" id="ARBA00004613"/>
    </source>
</evidence>
<evidence type="ECO:0000256" key="6">
    <source>
        <dbReference type="SAM" id="SignalP"/>
    </source>
</evidence>
<evidence type="ECO:0000256" key="2">
    <source>
        <dbReference type="ARBA" id="ARBA00022525"/>
    </source>
</evidence>
<evidence type="ECO:0000256" key="3">
    <source>
        <dbReference type="ARBA" id="ARBA00022729"/>
    </source>
</evidence>
<evidence type="ECO:0000259" key="7">
    <source>
        <dbReference type="Pfam" id="PF16541"/>
    </source>
</evidence>
<dbReference type="InterPro" id="IPR032382">
    <property type="entry name" value="AltA1"/>
</dbReference>
<keyword evidence="9" id="KW-1185">Reference proteome</keyword>
<dbReference type="Pfam" id="PF16541">
    <property type="entry name" value="AltA1"/>
    <property type="match status" value="1"/>
</dbReference>
<feature type="compositionally biased region" description="Low complexity" evidence="5">
    <location>
        <begin position="43"/>
        <end position="55"/>
    </location>
</feature>
<dbReference type="AlphaFoldDB" id="A0AA40DCL5"/>
<feature type="domain" description="AA1-like" evidence="7">
    <location>
        <begin position="100"/>
        <end position="206"/>
    </location>
</feature>
<feature type="chain" id="PRO_5041308477" description="AA1-like domain-containing protein" evidence="6">
    <location>
        <begin position="22"/>
        <end position="230"/>
    </location>
</feature>
<feature type="region of interest" description="Disordered" evidence="5">
    <location>
        <begin position="43"/>
        <end position="65"/>
    </location>
</feature>
<organism evidence="8 9">
    <name type="scientific">Cercophora samala</name>
    <dbReference type="NCBI Taxonomy" id="330535"/>
    <lineage>
        <taxon>Eukaryota</taxon>
        <taxon>Fungi</taxon>
        <taxon>Dikarya</taxon>
        <taxon>Ascomycota</taxon>
        <taxon>Pezizomycotina</taxon>
        <taxon>Sordariomycetes</taxon>
        <taxon>Sordariomycetidae</taxon>
        <taxon>Sordariales</taxon>
        <taxon>Lasiosphaeriaceae</taxon>
        <taxon>Cercophora</taxon>
    </lineage>
</organism>
<evidence type="ECO:0000313" key="9">
    <source>
        <dbReference type="Proteomes" id="UP001174997"/>
    </source>
</evidence>
<sequence length="230" mass="24380">MLTKTLLPALILAATAAAGPAQVLHRRALGIVSAREELPVEEAPVVEETPVESPAAPAPTSSPAPVLSRDGVCWNSILDLEWSVSQLEYQSSTVTVPGKEPDAWAYLSFTLTNTATDYTADCTAASNTNADIGFFDGEQEYLCSLGEGAPEGSQVAFSFNKQAANSLAIREVIFCSEGDASGTFITRGATQVTLSCSENTSENEDFTNTEVSCEPVDASLWPYQVLGMNE</sequence>
<proteinExistence type="predicted"/>
<comment type="subcellular location">
    <subcellularLocation>
        <location evidence="1">Secreted</location>
    </subcellularLocation>
</comment>
<name>A0AA40DCL5_9PEZI</name>
<comment type="caution">
    <text evidence="8">The sequence shown here is derived from an EMBL/GenBank/DDBJ whole genome shotgun (WGS) entry which is preliminary data.</text>
</comment>
<dbReference type="EMBL" id="JAULSY010000051">
    <property type="protein sequence ID" value="KAK0668773.1"/>
    <property type="molecule type" value="Genomic_DNA"/>
</dbReference>
<reference evidence="8" key="1">
    <citation type="submission" date="2023-06" db="EMBL/GenBank/DDBJ databases">
        <title>Genome-scale phylogeny and comparative genomics of the fungal order Sordariales.</title>
        <authorList>
            <consortium name="Lawrence Berkeley National Laboratory"/>
            <person name="Hensen N."/>
            <person name="Bonometti L."/>
            <person name="Westerberg I."/>
            <person name="Brannstrom I.O."/>
            <person name="Guillou S."/>
            <person name="Cros-Aarteil S."/>
            <person name="Calhoun S."/>
            <person name="Haridas S."/>
            <person name="Kuo A."/>
            <person name="Mondo S."/>
            <person name="Pangilinan J."/>
            <person name="Riley R."/>
            <person name="Labutti K."/>
            <person name="Andreopoulos B."/>
            <person name="Lipzen A."/>
            <person name="Chen C."/>
            <person name="Yanf M."/>
            <person name="Daum C."/>
            <person name="Ng V."/>
            <person name="Clum A."/>
            <person name="Steindorff A."/>
            <person name="Ohm R."/>
            <person name="Martin F."/>
            <person name="Silar P."/>
            <person name="Natvig D."/>
            <person name="Lalanne C."/>
            <person name="Gautier V."/>
            <person name="Ament-Velasquez S.L."/>
            <person name="Kruys A."/>
            <person name="Hutchinson M.I."/>
            <person name="Powell A.J."/>
            <person name="Barry K."/>
            <person name="Miller A.N."/>
            <person name="Grigoriev I.V."/>
            <person name="Debuchy R."/>
            <person name="Gladieux P."/>
            <person name="Thoren M.H."/>
            <person name="Johannesson H."/>
        </authorList>
    </citation>
    <scope>NUCLEOTIDE SEQUENCE</scope>
    <source>
        <strain evidence="8">CBS 307.81</strain>
    </source>
</reference>
<keyword evidence="2" id="KW-0964">Secreted</keyword>
<evidence type="ECO:0000256" key="5">
    <source>
        <dbReference type="SAM" id="MobiDB-lite"/>
    </source>
</evidence>
<protein>
    <recommendedName>
        <fullName evidence="7">AA1-like domain-containing protein</fullName>
    </recommendedName>
</protein>
<keyword evidence="3 6" id="KW-0732">Signal</keyword>
<gene>
    <name evidence="8" type="ORF">QBC41DRAFT_276140</name>
</gene>